<comment type="caution">
    <text evidence="12">The sequence shown here is derived from an EMBL/GenBank/DDBJ whole genome shotgun (WGS) entry which is preliminary data.</text>
</comment>
<sequence length="606" mass="67455">MDWNQELLNSAIWLARTYAVTLVAFVVVMGVLARTTVWGRQFWALSGAWFWPSTAELGGRPRQWRDWKPLMGVALILFFVLLTVRVNVLFSFWYNGFYTALQGLDQPAFWTHMHLFALLASLHVVRALVNGYIRSAFSIHWREWMNDRLLTRWLDGRAYHLGRYASPEVDNPEQRIQQDATSLVGDTLGLSMGLVGSVVSVVEFTGILWGLSGPLALAGTEVPQAMVFLVYIYVIVATFFAVRIGRPLISLNFLNEKLTATYRYLLMRLREYGESVAMYRGEAAERVTLERGFMAVIANAWATLWRTLKFDGYNLSISQVAVIFPFLIQAPRLFAGTIKLGDVMQTAQAFGQVEEALSFFRTSYDSFASYRAVLDRLTGFTGNTDAARALTMPTLAARPEGLSLDHLTVRRPDGRVLTADLSLQLDPGQALLIRGPSGSGKTTLLRSLAGLWPHAQGNAARPDDADCLFLSQKPYLPLGTLRHALAYPRATLDDAQARAILDQVQLGHLADQLEVDRDWSQVLSPGEQQRLAFGRVVATRPALVFLDEATSATDTGLEHSLYSLIRRELPQAVLVSVGHRETLAPLHDQVLQIELGGGWKLGTSLA</sequence>
<keyword evidence="8 9" id="KW-0472">Membrane</keyword>
<name>A0A4V2EX99_9BURK</name>
<proteinExistence type="predicted"/>
<keyword evidence="13" id="KW-1185">Reference proteome</keyword>
<dbReference type="PROSITE" id="PS50893">
    <property type="entry name" value="ABC_TRANSPORTER_2"/>
    <property type="match status" value="1"/>
</dbReference>
<evidence type="ECO:0000256" key="2">
    <source>
        <dbReference type="ARBA" id="ARBA00022448"/>
    </source>
</evidence>
<feature type="transmembrane region" description="Helical" evidence="9">
    <location>
        <begin position="70"/>
        <end position="94"/>
    </location>
</feature>
<dbReference type="PROSITE" id="PS00211">
    <property type="entry name" value="ABC_TRANSPORTER_1"/>
    <property type="match status" value="1"/>
</dbReference>
<dbReference type="InterPro" id="IPR027417">
    <property type="entry name" value="P-loop_NTPase"/>
</dbReference>
<keyword evidence="6 12" id="KW-0067">ATP-binding</keyword>
<organism evidence="12 13">
    <name type="scientific">Sphaerotilus mobilis</name>
    <dbReference type="NCBI Taxonomy" id="47994"/>
    <lineage>
        <taxon>Bacteria</taxon>
        <taxon>Pseudomonadati</taxon>
        <taxon>Pseudomonadota</taxon>
        <taxon>Betaproteobacteria</taxon>
        <taxon>Burkholderiales</taxon>
        <taxon>Sphaerotilaceae</taxon>
        <taxon>Sphaerotilus</taxon>
    </lineage>
</organism>
<dbReference type="Gene3D" id="3.40.50.300">
    <property type="entry name" value="P-loop containing nucleotide triphosphate hydrolases"/>
    <property type="match status" value="1"/>
</dbReference>
<evidence type="ECO:0000256" key="4">
    <source>
        <dbReference type="ARBA" id="ARBA00022692"/>
    </source>
</evidence>
<dbReference type="InterPro" id="IPR017871">
    <property type="entry name" value="ABC_transporter-like_CS"/>
</dbReference>
<keyword evidence="4 9" id="KW-0812">Transmembrane</keyword>
<dbReference type="SUPFAM" id="SSF90123">
    <property type="entry name" value="ABC transporter transmembrane region"/>
    <property type="match status" value="1"/>
</dbReference>
<evidence type="ECO:0000313" key="12">
    <source>
        <dbReference type="EMBL" id="RZS58750.1"/>
    </source>
</evidence>
<evidence type="ECO:0000259" key="11">
    <source>
        <dbReference type="PROSITE" id="PS50929"/>
    </source>
</evidence>
<feature type="transmembrane region" description="Helical" evidence="9">
    <location>
        <begin position="188"/>
        <end position="211"/>
    </location>
</feature>
<feature type="domain" description="ABC transporter" evidence="10">
    <location>
        <begin position="402"/>
        <end position="606"/>
    </location>
</feature>
<keyword evidence="3" id="KW-1003">Cell membrane</keyword>
<evidence type="ECO:0000256" key="9">
    <source>
        <dbReference type="SAM" id="Phobius"/>
    </source>
</evidence>
<feature type="transmembrane region" description="Helical" evidence="9">
    <location>
        <begin position="223"/>
        <end position="242"/>
    </location>
</feature>
<evidence type="ECO:0000259" key="10">
    <source>
        <dbReference type="PROSITE" id="PS50893"/>
    </source>
</evidence>
<feature type="transmembrane region" description="Helical" evidence="9">
    <location>
        <begin position="114"/>
        <end position="133"/>
    </location>
</feature>
<dbReference type="InterPro" id="IPR003593">
    <property type="entry name" value="AAA+_ATPase"/>
</dbReference>
<evidence type="ECO:0000313" key="13">
    <source>
        <dbReference type="Proteomes" id="UP000293433"/>
    </source>
</evidence>
<dbReference type="EMBL" id="SGWV01000007">
    <property type="protein sequence ID" value="RZS58750.1"/>
    <property type="molecule type" value="Genomic_DNA"/>
</dbReference>
<keyword evidence="7 9" id="KW-1133">Transmembrane helix</keyword>
<dbReference type="Pfam" id="PF00005">
    <property type="entry name" value="ABC_tran"/>
    <property type="match status" value="1"/>
</dbReference>
<dbReference type="PANTHER" id="PTHR11384:SF59">
    <property type="entry name" value="LYSOSOMAL COBALAMIN TRANSPORTER ABCD4"/>
    <property type="match status" value="1"/>
</dbReference>
<dbReference type="SUPFAM" id="SSF52540">
    <property type="entry name" value="P-loop containing nucleoside triphosphate hydrolases"/>
    <property type="match status" value="1"/>
</dbReference>
<evidence type="ECO:0000256" key="1">
    <source>
        <dbReference type="ARBA" id="ARBA00004651"/>
    </source>
</evidence>
<comment type="subcellular location">
    <subcellularLocation>
        <location evidence="1">Cell membrane</location>
        <topology evidence="1">Multi-pass membrane protein</topology>
    </subcellularLocation>
</comment>
<keyword evidence="5" id="KW-0547">Nucleotide-binding</keyword>
<evidence type="ECO:0000256" key="3">
    <source>
        <dbReference type="ARBA" id="ARBA00022475"/>
    </source>
</evidence>
<dbReference type="RefSeq" id="WP_130480863.1">
    <property type="nucleotide sequence ID" value="NZ_SGWV01000007.1"/>
</dbReference>
<dbReference type="PANTHER" id="PTHR11384">
    <property type="entry name" value="ATP-BINDING CASSETTE, SUB-FAMILY D MEMBER"/>
    <property type="match status" value="1"/>
</dbReference>
<dbReference type="Pfam" id="PF06472">
    <property type="entry name" value="ABC_membrane_2"/>
    <property type="match status" value="1"/>
</dbReference>
<gene>
    <name evidence="12" type="ORF">EV685_1048</name>
</gene>
<dbReference type="GO" id="GO:0016887">
    <property type="term" value="F:ATP hydrolysis activity"/>
    <property type="evidence" value="ECO:0007669"/>
    <property type="project" value="InterPro"/>
</dbReference>
<dbReference type="InterPro" id="IPR011527">
    <property type="entry name" value="ABC1_TM_dom"/>
</dbReference>
<dbReference type="AlphaFoldDB" id="A0A4V2EX99"/>
<dbReference type="GO" id="GO:0140359">
    <property type="term" value="F:ABC-type transporter activity"/>
    <property type="evidence" value="ECO:0007669"/>
    <property type="project" value="InterPro"/>
</dbReference>
<dbReference type="InterPro" id="IPR050835">
    <property type="entry name" value="ABC_transporter_sub-D"/>
</dbReference>
<feature type="domain" description="ABC transmembrane type-1" evidence="11">
    <location>
        <begin position="70"/>
        <end position="369"/>
    </location>
</feature>
<dbReference type="GO" id="GO:0005886">
    <property type="term" value="C:plasma membrane"/>
    <property type="evidence" value="ECO:0007669"/>
    <property type="project" value="UniProtKB-SubCell"/>
</dbReference>
<dbReference type="InterPro" id="IPR003439">
    <property type="entry name" value="ABC_transporter-like_ATP-bd"/>
</dbReference>
<evidence type="ECO:0000256" key="7">
    <source>
        <dbReference type="ARBA" id="ARBA00022989"/>
    </source>
</evidence>
<protein>
    <submittedName>
        <fullName evidence="12">Putative ATP-binding cassette transporter</fullName>
    </submittedName>
</protein>
<evidence type="ECO:0000256" key="5">
    <source>
        <dbReference type="ARBA" id="ARBA00022741"/>
    </source>
</evidence>
<dbReference type="InterPro" id="IPR036640">
    <property type="entry name" value="ABC1_TM_sf"/>
</dbReference>
<dbReference type="CDD" id="cd03223">
    <property type="entry name" value="ABCD_peroxisomal_ALDP"/>
    <property type="match status" value="1"/>
</dbReference>
<accession>A0A4V2EX99</accession>
<dbReference type="Proteomes" id="UP000293433">
    <property type="component" value="Unassembled WGS sequence"/>
</dbReference>
<evidence type="ECO:0000256" key="6">
    <source>
        <dbReference type="ARBA" id="ARBA00022840"/>
    </source>
</evidence>
<dbReference type="PROSITE" id="PS50929">
    <property type="entry name" value="ABC_TM1F"/>
    <property type="match status" value="1"/>
</dbReference>
<dbReference type="Gene3D" id="1.20.1560.10">
    <property type="entry name" value="ABC transporter type 1, transmembrane domain"/>
    <property type="match status" value="1"/>
</dbReference>
<reference evidence="12 13" key="1">
    <citation type="submission" date="2019-02" db="EMBL/GenBank/DDBJ databases">
        <title>Genomic Encyclopedia of Type Strains, Phase IV (KMG-IV): sequencing the most valuable type-strain genomes for metagenomic binning, comparative biology and taxonomic classification.</title>
        <authorList>
            <person name="Goeker M."/>
        </authorList>
    </citation>
    <scope>NUCLEOTIDE SEQUENCE [LARGE SCALE GENOMIC DNA]</scope>
    <source>
        <strain evidence="12 13">DSM 10617</strain>
    </source>
</reference>
<keyword evidence="2" id="KW-0813">Transport</keyword>
<evidence type="ECO:0000256" key="8">
    <source>
        <dbReference type="ARBA" id="ARBA00023136"/>
    </source>
</evidence>
<dbReference type="OrthoDB" id="9810134at2"/>
<dbReference type="SMART" id="SM00382">
    <property type="entry name" value="AAA"/>
    <property type="match status" value="1"/>
</dbReference>
<dbReference type="GO" id="GO:0005524">
    <property type="term" value="F:ATP binding"/>
    <property type="evidence" value="ECO:0007669"/>
    <property type="project" value="UniProtKB-KW"/>
</dbReference>
<feature type="transmembrane region" description="Helical" evidence="9">
    <location>
        <begin position="12"/>
        <end position="33"/>
    </location>
</feature>